<dbReference type="Proteomes" id="UP000887116">
    <property type="component" value="Unassembled WGS sequence"/>
</dbReference>
<keyword evidence="2" id="KW-1185">Reference proteome</keyword>
<evidence type="ECO:0000313" key="1">
    <source>
        <dbReference type="EMBL" id="GFR04325.1"/>
    </source>
</evidence>
<accession>A0A8X6GLA7</accession>
<proteinExistence type="predicted"/>
<sequence length="75" mass="8630">MNDTGYPNLKWWRETKNVNAATINNIKNDDRLDLNGETEKAQEKNAKFAAGYSISTLKQYIYLVPKLDRILAKVL</sequence>
<dbReference type="AlphaFoldDB" id="A0A8X6GLA7"/>
<protein>
    <submittedName>
        <fullName evidence="1">Uncharacterized protein</fullName>
    </submittedName>
</protein>
<dbReference type="EMBL" id="BMAO01015794">
    <property type="protein sequence ID" value="GFR04325.1"/>
    <property type="molecule type" value="Genomic_DNA"/>
</dbReference>
<reference evidence="1" key="1">
    <citation type="submission" date="2020-07" db="EMBL/GenBank/DDBJ databases">
        <title>Multicomponent nature underlies the extraordinary mechanical properties of spider dragline silk.</title>
        <authorList>
            <person name="Kono N."/>
            <person name="Nakamura H."/>
            <person name="Mori M."/>
            <person name="Yoshida Y."/>
            <person name="Ohtoshi R."/>
            <person name="Malay A.D."/>
            <person name="Moran D.A.P."/>
            <person name="Tomita M."/>
            <person name="Numata K."/>
            <person name="Arakawa K."/>
        </authorList>
    </citation>
    <scope>NUCLEOTIDE SEQUENCE</scope>
</reference>
<organism evidence="1 2">
    <name type="scientific">Trichonephila clavata</name>
    <name type="common">Joro spider</name>
    <name type="synonym">Nephila clavata</name>
    <dbReference type="NCBI Taxonomy" id="2740835"/>
    <lineage>
        <taxon>Eukaryota</taxon>
        <taxon>Metazoa</taxon>
        <taxon>Ecdysozoa</taxon>
        <taxon>Arthropoda</taxon>
        <taxon>Chelicerata</taxon>
        <taxon>Arachnida</taxon>
        <taxon>Araneae</taxon>
        <taxon>Araneomorphae</taxon>
        <taxon>Entelegynae</taxon>
        <taxon>Araneoidea</taxon>
        <taxon>Nephilidae</taxon>
        <taxon>Trichonephila</taxon>
    </lineage>
</organism>
<gene>
    <name evidence="1" type="ORF">TNCT_353791</name>
</gene>
<comment type="caution">
    <text evidence="1">The sequence shown here is derived from an EMBL/GenBank/DDBJ whole genome shotgun (WGS) entry which is preliminary data.</text>
</comment>
<name>A0A8X6GLA7_TRICU</name>
<evidence type="ECO:0000313" key="2">
    <source>
        <dbReference type="Proteomes" id="UP000887116"/>
    </source>
</evidence>